<evidence type="ECO:0000313" key="1">
    <source>
        <dbReference type="EMBL" id="EJK51287.1"/>
    </source>
</evidence>
<keyword evidence="2" id="KW-1185">Reference proteome</keyword>
<protein>
    <submittedName>
        <fullName evidence="1">Uncharacterized protein</fullName>
    </submittedName>
</protein>
<reference evidence="1 2" key="1">
    <citation type="journal article" date="2012" name="Genome Biol.">
        <title>Genome and low-iron response of an oceanic diatom adapted to chronic iron limitation.</title>
        <authorList>
            <person name="Lommer M."/>
            <person name="Specht M."/>
            <person name="Roy A.S."/>
            <person name="Kraemer L."/>
            <person name="Andreson R."/>
            <person name="Gutowska M.A."/>
            <person name="Wolf J."/>
            <person name="Bergner S.V."/>
            <person name="Schilhabel M.B."/>
            <person name="Klostermeier U.C."/>
            <person name="Beiko R.G."/>
            <person name="Rosenstiel P."/>
            <person name="Hippler M."/>
            <person name="Laroche J."/>
        </authorList>
    </citation>
    <scope>NUCLEOTIDE SEQUENCE [LARGE SCALE GENOMIC DNA]</scope>
    <source>
        <strain evidence="1 2">CCMP1005</strain>
    </source>
</reference>
<feature type="non-terminal residue" evidence="1">
    <location>
        <position position="1"/>
    </location>
</feature>
<evidence type="ECO:0000313" key="2">
    <source>
        <dbReference type="Proteomes" id="UP000266841"/>
    </source>
</evidence>
<dbReference type="AlphaFoldDB" id="K0RX46"/>
<sequence>DFHLRVVAGPVDADEGPIVLHKRRFDPRPADCQASKRLSLSLLEAESRAKKKGRRVHRLLNEPNRRRHCRLYLLFLTLAAMSSSPEEEYLQFLADKREAEEAATVAMIMAVAKISSVIASLTDSSAGLLRKRKAFERTFVLRLSRSPTVIVGM</sequence>
<name>K0RX46_THAOC</name>
<organism evidence="1 2">
    <name type="scientific">Thalassiosira oceanica</name>
    <name type="common">Marine diatom</name>
    <dbReference type="NCBI Taxonomy" id="159749"/>
    <lineage>
        <taxon>Eukaryota</taxon>
        <taxon>Sar</taxon>
        <taxon>Stramenopiles</taxon>
        <taxon>Ochrophyta</taxon>
        <taxon>Bacillariophyta</taxon>
        <taxon>Coscinodiscophyceae</taxon>
        <taxon>Thalassiosirophycidae</taxon>
        <taxon>Thalassiosirales</taxon>
        <taxon>Thalassiosiraceae</taxon>
        <taxon>Thalassiosira</taxon>
    </lineage>
</organism>
<gene>
    <name evidence="1" type="ORF">THAOC_29554</name>
</gene>
<dbReference type="EMBL" id="AGNL01041899">
    <property type="protein sequence ID" value="EJK51287.1"/>
    <property type="molecule type" value="Genomic_DNA"/>
</dbReference>
<comment type="caution">
    <text evidence="1">The sequence shown here is derived from an EMBL/GenBank/DDBJ whole genome shotgun (WGS) entry which is preliminary data.</text>
</comment>
<accession>K0RX46</accession>
<proteinExistence type="predicted"/>
<dbReference type="Proteomes" id="UP000266841">
    <property type="component" value="Unassembled WGS sequence"/>
</dbReference>